<reference evidence="2 3" key="1">
    <citation type="submission" date="2015-10" db="EMBL/GenBank/DDBJ databases">
        <title>Pseudomonas putida clinical strains.</title>
        <authorList>
            <person name="Molina L."/>
            <person name="Udaondo Z."/>
        </authorList>
    </citation>
    <scope>NUCLEOTIDE SEQUENCE [LARGE SCALE GENOMIC DNA]</scope>
    <source>
        <strain evidence="2 3">HB13667</strain>
    </source>
</reference>
<dbReference type="EMBL" id="LKKS01000134">
    <property type="protein sequence ID" value="KPM58906.1"/>
    <property type="molecule type" value="Genomic_DNA"/>
</dbReference>
<dbReference type="InterPro" id="IPR018680">
    <property type="entry name" value="DUF2164"/>
</dbReference>
<dbReference type="Proteomes" id="UP000050437">
    <property type="component" value="Unassembled WGS sequence"/>
</dbReference>
<keyword evidence="1" id="KW-0413">Isomerase</keyword>
<evidence type="ECO:0000313" key="3">
    <source>
        <dbReference type="Proteomes" id="UP000050437"/>
    </source>
</evidence>
<dbReference type="RefSeq" id="WP_003257483.1">
    <property type="nucleotide sequence ID" value="NZ_CP007620.1"/>
</dbReference>
<dbReference type="GeneID" id="97165803"/>
<dbReference type="GO" id="GO:0016853">
    <property type="term" value="F:isomerase activity"/>
    <property type="evidence" value="ECO:0007669"/>
    <property type="project" value="UniProtKB-KW"/>
</dbReference>
<proteinExistence type="predicted"/>
<gene>
    <name evidence="1" type="ORF">BL240_07015</name>
    <name evidence="2" type="ORF">HB13667_25910</name>
</gene>
<accession>A0A059UR12</accession>
<organism evidence="1 4">
    <name type="scientific">Pseudomonas putida</name>
    <name type="common">Arthrobacter siderocapsulatus</name>
    <dbReference type="NCBI Taxonomy" id="303"/>
    <lineage>
        <taxon>Bacteria</taxon>
        <taxon>Pseudomonadati</taxon>
        <taxon>Pseudomonadota</taxon>
        <taxon>Gammaproteobacteria</taxon>
        <taxon>Pseudomonadales</taxon>
        <taxon>Pseudomonadaceae</taxon>
        <taxon>Pseudomonas</taxon>
    </lineage>
</organism>
<dbReference type="AlphaFoldDB" id="A0A059UR12"/>
<sequence>MSRSKTKAPVITLAPEQEREALHTLKRFLEDRFELELGSFEVAEVLELFSKEIAPLYYNRAIADVQLHLKERFESIESDLWALEKP</sequence>
<accession>A0A1L5PLX5</accession>
<evidence type="ECO:0000313" key="2">
    <source>
        <dbReference type="EMBL" id="KPM58906.1"/>
    </source>
</evidence>
<dbReference type="OrthoDB" id="6629495at2"/>
<evidence type="ECO:0000313" key="4">
    <source>
        <dbReference type="Proteomes" id="UP000185146"/>
    </source>
</evidence>
<dbReference type="PATRIC" id="fig|303.167.peg.294"/>
<dbReference type="Pfam" id="PF09932">
    <property type="entry name" value="DUF2164"/>
    <property type="match status" value="1"/>
</dbReference>
<protein>
    <submittedName>
        <fullName evidence="1">1-(5-phosphoribosyl)-5-((5-phosphoribosylamino)methylideneamino)imidazole-4-carboxamide isomerase</fullName>
    </submittedName>
    <submittedName>
        <fullName evidence="2">1-(5-phosphoribosyl)-5-[(5-phosphoribosylamino)methylideneamino] imidazole-4-carboxamide isomerase</fullName>
    </submittedName>
</protein>
<name>A0A059UR12_PSEPU</name>
<dbReference type="Proteomes" id="UP000185146">
    <property type="component" value="Chromosome"/>
</dbReference>
<reference evidence="1 4" key="2">
    <citation type="submission" date="2016-12" db="EMBL/GenBank/DDBJ databases">
        <title>Draft Genome Sequence of Mercury Resistant Pseudomonas DRA525.</title>
        <authorList>
            <person name="Drace K.M."/>
        </authorList>
    </citation>
    <scope>NUCLEOTIDE SEQUENCE [LARGE SCALE GENOMIC DNA]</scope>
    <source>
        <strain evidence="1 4">DRA525</strain>
    </source>
</reference>
<evidence type="ECO:0000313" key="1">
    <source>
        <dbReference type="EMBL" id="APO81219.1"/>
    </source>
</evidence>
<dbReference type="KEGG" id="ppud:DW66_0296"/>
<dbReference type="EMBL" id="CP018743">
    <property type="protein sequence ID" value="APO81219.1"/>
    <property type="molecule type" value="Genomic_DNA"/>
</dbReference>